<accession>A0A443S9S5</accession>
<feature type="domain" description="Ig-like" evidence="1">
    <location>
        <begin position="11"/>
        <end position="121"/>
    </location>
</feature>
<evidence type="ECO:0000313" key="2">
    <source>
        <dbReference type="EMBL" id="RWS24309.1"/>
    </source>
</evidence>
<dbReference type="OrthoDB" id="5969272at2759"/>
<keyword evidence="3" id="KW-1185">Reference proteome</keyword>
<dbReference type="InterPro" id="IPR013783">
    <property type="entry name" value="Ig-like_fold"/>
</dbReference>
<organism evidence="2 3">
    <name type="scientific">Leptotrombidium deliense</name>
    <dbReference type="NCBI Taxonomy" id="299467"/>
    <lineage>
        <taxon>Eukaryota</taxon>
        <taxon>Metazoa</taxon>
        <taxon>Ecdysozoa</taxon>
        <taxon>Arthropoda</taxon>
        <taxon>Chelicerata</taxon>
        <taxon>Arachnida</taxon>
        <taxon>Acari</taxon>
        <taxon>Acariformes</taxon>
        <taxon>Trombidiformes</taxon>
        <taxon>Prostigmata</taxon>
        <taxon>Anystina</taxon>
        <taxon>Parasitengona</taxon>
        <taxon>Trombiculoidea</taxon>
        <taxon>Trombiculidae</taxon>
        <taxon>Leptotrombidium</taxon>
    </lineage>
</organism>
<dbReference type="AlphaFoldDB" id="A0A443S9S5"/>
<evidence type="ECO:0000313" key="3">
    <source>
        <dbReference type="Proteomes" id="UP000288716"/>
    </source>
</evidence>
<protein>
    <submittedName>
        <fullName evidence="2">Down syndrome cell adhesion molecule-like protein Dscam2</fullName>
    </submittedName>
</protein>
<comment type="caution">
    <text evidence="2">The sequence shown here is derived from an EMBL/GenBank/DDBJ whole genome shotgun (WGS) entry which is preliminary data.</text>
</comment>
<name>A0A443S9S5_9ACAR</name>
<dbReference type="PROSITE" id="PS50835">
    <property type="entry name" value="IG_LIKE"/>
    <property type="match status" value="1"/>
</dbReference>
<sequence length="138" mass="15573">MNFDQQDISWPVFAEEPPNKVTFYNSTGAVIACIANGKPQPSIHWITVDTNSFKFDHLLAHKFNPIFSAVKDVPGLRHTRPDGSLLFSPFSGDQYSEAIHSRIYRCVASNNHGTVVSRNVQIKGDLLRLITVSLRRQY</sequence>
<gene>
    <name evidence="2" type="ORF">B4U80_08452</name>
</gene>
<proteinExistence type="predicted"/>
<reference evidence="2 3" key="1">
    <citation type="journal article" date="2018" name="Gigascience">
        <title>Genomes of trombidid mites reveal novel predicted allergens and laterally-transferred genes associated with secondary metabolism.</title>
        <authorList>
            <person name="Dong X."/>
            <person name="Chaisiri K."/>
            <person name="Xia D."/>
            <person name="Armstrong S.D."/>
            <person name="Fang Y."/>
            <person name="Donnelly M.J."/>
            <person name="Kadowaki T."/>
            <person name="McGarry J.W."/>
            <person name="Darby A.C."/>
            <person name="Makepeace B.L."/>
        </authorList>
    </citation>
    <scope>NUCLEOTIDE SEQUENCE [LARGE SCALE GENOMIC DNA]</scope>
    <source>
        <strain evidence="2">UoL-UT</strain>
    </source>
</reference>
<dbReference type="Gene3D" id="2.60.40.10">
    <property type="entry name" value="Immunoglobulins"/>
    <property type="match status" value="1"/>
</dbReference>
<dbReference type="SUPFAM" id="SSF48726">
    <property type="entry name" value="Immunoglobulin"/>
    <property type="match status" value="1"/>
</dbReference>
<dbReference type="VEuPathDB" id="VectorBase:LDEU007731"/>
<dbReference type="InterPro" id="IPR036179">
    <property type="entry name" value="Ig-like_dom_sf"/>
</dbReference>
<dbReference type="EMBL" id="NCKV01005042">
    <property type="protein sequence ID" value="RWS24309.1"/>
    <property type="molecule type" value="Genomic_DNA"/>
</dbReference>
<dbReference type="InterPro" id="IPR007110">
    <property type="entry name" value="Ig-like_dom"/>
</dbReference>
<dbReference type="STRING" id="299467.A0A443S9S5"/>
<dbReference type="Proteomes" id="UP000288716">
    <property type="component" value="Unassembled WGS sequence"/>
</dbReference>
<evidence type="ECO:0000259" key="1">
    <source>
        <dbReference type="PROSITE" id="PS50835"/>
    </source>
</evidence>